<dbReference type="EMBL" id="DVMT01000027">
    <property type="protein sequence ID" value="HIU40146.1"/>
    <property type="molecule type" value="Genomic_DNA"/>
</dbReference>
<evidence type="ECO:0000256" key="7">
    <source>
        <dbReference type="ARBA" id="ARBA00023306"/>
    </source>
</evidence>
<dbReference type="Proteomes" id="UP000824074">
    <property type="component" value="Unassembled WGS sequence"/>
</dbReference>
<gene>
    <name evidence="9" type="primary">ftsL</name>
    <name evidence="9" type="ORF">IAB68_02450</name>
</gene>
<protein>
    <recommendedName>
        <fullName evidence="8">Cell division protein FtsL</fullName>
    </recommendedName>
</protein>
<evidence type="ECO:0000256" key="1">
    <source>
        <dbReference type="ARBA" id="ARBA00004401"/>
    </source>
</evidence>
<accession>A0A9D1IP20</accession>
<dbReference type="NCBIfam" id="TIGR02209">
    <property type="entry name" value="ftsL_broad"/>
    <property type="match status" value="1"/>
</dbReference>
<dbReference type="GO" id="GO:0005886">
    <property type="term" value="C:plasma membrane"/>
    <property type="evidence" value="ECO:0007669"/>
    <property type="project" value="UniProtKB-SubCell"/>
</dbReference>
<keyword evidence="6" id="KW-0472">Membrane</keyword>
<evidence type="ECO:0000256" key="3">
    <source>
        <dbReference type="ARBA" id="ARBA00022618"/>
    </source>
</evidence>
<comment type="caution">
    <text evidence="9">The sequence shown here is derived from an EMBL/GenBank/DDBJ whole genome shotgun (WGS) entry which is preliminary data.</text>
</comment>
<sequence>MMASKRRRKTKFEKMMITLTFTTIFCVFISVFFFKAQLSSVNIEVEKLKGKVTKQENINESLTMKVNELISLENMQLVAAQSGLEYNNNNIIVIQK</sequence>
<dbReference type="InterPro" id="IPR011922">
    <property type="entry name" value="Cell_div_FtsL"/>
</dbReference>
<dbReference type="GO" id="GO:0051301">
    <property type="term" value="P:cell division"/>
    <property type="evidence" value="ECO:0007669"/>
    <property type="project" value="UniProtKB-KW"/>
</dbReference>
<evidence type="ECO:0000313" key="10">
    <source>
        <dbReference type="Proteomes" id="UP000824074"/>
    </source>
</evidence>
<keyword evidence="7" id="KW-0131">Cell cycle</keyword>
<organism evidence="9 10">
    <name type="scientific">Candidatus Aphodocola excrementigallinarum</name>
    <dbReference type="NCBI Taxonomy" id="2840670"/>
    <lineage>
        <taxon>Bacteria</taxon>
        <taxon>Bacillati</taxon>
        <taxon>Bacillota</taxon>
        <taxon>Bacilli</taxon>
        <taxon>Candidatus Aphodocola</taxon>
    </lineage>
</organism>
<keyword evidence="4" id="KW-0812">Transmembrane</keyword>
<comment type="subcellular location">
    <subcellularLocation>
        <location evidence="1">Cell membrane</location>
        <topology evidence="1">Single-pass type II membrane protein</topology>
    </subcellularLocation>
</comment>
<reference evidence="9" key="1">
    <citation type="submission" date="2020-10" db="EMBL/GenBank/DDBJ databases">
        <authorList>
            <person name="Gilroy R."/>
        </authorList>
    </citation>
    <scope>NUCLEOTIDE SEQUENCE</scope>
    <source>
        <strain evidence="9">CHK193-30670</strain>
    </source>
</reference>
<dbReference type="AlphaFoldDB" id="A0A9D1IP20"/>
<keyword evidence="2" id="KW-1003">Cell membrane</keyword>
<evidence type="ECO:0000256" key="6">
    <source>
        <dbReference type="ARBA" id="ARBA00023136"/>
    </source>
</evidence>
<evidence type="ECO:0000256" key="8">
    <source>
        <dbReference type="NCBIfam" id="TIGR02209"/>
    </source>
</evidence>
<evidence type="ECO:0000256" key="5">
    <source>
        <dbReference type="ARBA" id="ARBA00022989"/>
    </source>
</evidence>
<evidence type="ECO:0000256" key="4">
    <source>
        <dbReference type="ARBA" id="ARBA00022692"/>
    </source>
</evidence>
<name>A0A9D1IP20_9FIRM</name>
<proteinExistence type="predicted"/>
<evidence type="ECO:0000256" key="2">
    <source>
        <dbReference type="ARBA" id="ARBA00022475"/>
    </source>
</evidence>
<keyword evidence="3 9" id="KW-0132">Cell division</keyword>
<evidence type="ECO:0000313" key="9">
    <source>
        <dbReference type="EMBL" id="HIU40146.1"/>
    </source>
</evidence>
<reference evidence="9" key="2">
    <citation type="journal article" date="2021" name="PeerJ">
        <title>Extensive microbial diversity within the chicken gut microbiome revealed by metagenomics and culture.</title>
        <authorList>
            <person name="Gilroy R."/>
            <person name="Ravi A."/>
            <person name="Getino M."/>
            <person name="Pursley I."/>
            <person name="Horton D.L."/>
            <person name="Alikhan N.F."/>
            <person name="Baker D."/>
            <person name="Gharbi K."/>
            <person name="Hall N."/>
            <person name="Watson M."/>
            <person name="Adriaenssens E.M."/>
            <person name="Foster-Nyarko E."/>
            <person name="Jarju S."/>
            <person name="Secka A."/>
            <person name="Antonio M."/>
            <person name="Oren A."/>
            <person name="Chaudhuri R.R."/>
            <person name="La Ragione R."/>
            <person name="Hildebrand F."/>
            <person name="Pallen M.J."/>
        </authorList>
    </citation>
    <scope>NUCLEOTIDE SEQUENCE</scope>
    <source>
        <strain evidence="9">CHK193-30670</strain>
    </source>
</reference>
<keyword evidence="5" id="KW-1133">Transmembrane helix</keyword>